<dbReference type="Pfam" id="PF24588">
    <property type="entry name" value="DUF7613"/>
    <property type="match status" value="1"/>
</dbReference>
<evidence type="ECO:0000256" key="1">
    <source>
        <dbReference type="SAM" id="MobiDB-lite"/>
    </source>
</evidence>
<name>A0AA40BIU3_9PEZI</name>
<feature type="compositionally biased region" description="Pro residues" evidence="1">
    <location>
        <begin position="302"/>
        <end position="320"/>
    </location>
</feature>
<feature type="domain" description="DUF7614" evidence="5">
    <location>
        <begin position="1033"/>
        <end position="1169"/>
    </location>
</feature>
<feature type="compositionally biased region" description="Basic and acidic residues" evidence="1">
    <location>
        <begin position="168"/>
        <end position="178"/>
    </location>
</feature>
<accession>A0AA40BIU3</accession>
<dbReference type="AlphaFoldDB" id="A0AA40BIU3"/>
<keyword evidence="7" id="KW-1185">Reference proteome</keyword>
<dbReference type="InterPro" id="IPR056030">
    <property type="entry name" value="DUF7611"/>
</dbReference>
<evidence type="ECO:0000259" key="4">
    <source>
        <dbReference type="Pfam" id="PF24588"/>
    </source>
</evidence>
<feature type="compositionally biased region" description="Polar residues" evidence="1">
    <location>
        <begin position="255"/>
        <end position="267"/>
    </location>
</feature>
<comment type="caution">
    <text evidence="6">The sequence shown here is derived from an EMBL/GenBank/DDBJ whole genome shotgun (WGS) entry which is preliminary data.</text>
</comment>
<feature type="region of interest" description="Disordered" evidence="1">
    <location>
        <begin position="338"/>
        <end position="374"/>
    </location>
</feature>
<dbReference type="InterPro" id="IPR056031">
    <property type="entry name" value="DUF7612"/>
</dbReference>
<dbReference type="Pfam" id="PF24586">
    <property type="entry name" value="DUF7611"/>
    <property type="match status" value="1"/>
</dbReference>
<organism evidence="6 7">
    <name type="scientific">Lasiosphaeria miniovina</name>
    <dbReference type="NCBI Taxonomy" id="1954250"/>
    <lineage>
        <taxon>Eukaryota</taxon>
        <taxon>Fungi</taxon>
        <taxon>Dikarya</taxon>
        <taxon>Ascomycota</taxon>
        <taxon>Pezizomycotina</taxon>
        <taxon>Sordariomycetes</taxon>
        <taxon>Sordariomycetidae</taxon>
        <taxon>Sordariales</taxon>
        <taxon>Lasiosphaeriaceae</taxon>
        <taxon>Lasiosphaeria</taxon>
    </lineage>
</organism>
<dbReference type="Pfam" id="PF24589">
    <property type="entry name" value="DUF7614"/>
    <property type="match status" value="1"/>
</dbReference>
<feature type="compositionally biased region" description="Polar residues" evidence="1">
    <location>
        <begin position="360"/>
        <end position="372"/>
    </location>
</feature>
<proteinExistence type="predicted"/>
<feature type="domain" description="DUF7613" evidence="4">
    <location>
        <begin position="876"/>
        <end position="1027"/>
    </location>
</feature>
<evidence type="ECO:0000259" key="3">
    <source>
        <dbReference type="Pfam" id="PF24587"/>
    </source>
</evidence>
<evidence type="ECO:0000313" key="7">
    <source>
        <dbReference type="Proteomes" id="UP001172101"/>
    </source>
</evidence>
<feature type="compositionally biased region" description="Polar residues" evidence="1">
    <location>
        <begin position="194"/>
        <end position="204"/>
    </location>
</feature>
<feature type="domain" description="DUF7612" evidence="3">
    <location>
        <begin position="740"/>
        <end position="872"/>
    </location>
</feature>
<dbReference type="EMBL" id="JAUIRO010000001">
    <property type="protein sequence ID" value="KAK0735011.1"/>
    <property type="molecule type" value="Genomic_DNA"/>
</dbReference>
<feature type="compositionally biased region" description="Basic and acidic residues" evidence="1">
    <location>
        <begin position="29"/>
        <end position="43"/>
    </location>
</feature>
<evidence type="ECO:0000259" key="2">
    <source>
        <dbReference type="Pfam" id="PF24586"/>
    </source>
</evidence>
<sequence length="1185" mass="131338">MENEPLSTRAQDDGGGRGSRRGKIIGKLFGRDRDRDRDQRTAQDEGTNPGDLNDFLHGPSDKLQVAHAAPPMLAKLDIKSATRYPNALHVSTPTLSNLQPDAVLQPRSHNSRSRARVRKGLVVRFVDTYPDIIGDGGDECDVPTYEISRRRKARPPVVTAVTAPARPTEAESGPRKAYPEALVNEAPFNPSPLRRTQTGYSSISDAPDPEIPAGWNAPTKYLDSQAVSRDDRRRSFIEVHQAEMRQAEGLAFSQALRSGSTSPQQAQDRGMPSPSTPEPTVGGVFTNSPRLTMSSQQQFIPQPSPVSPSAPPPPLPPSYPQPTLAIRPAQIPQIQTKDPFQMPYSPVPPSLNERQLVPPSHNTRPQLNQPTDSPERLLKMTPALDQSPSSTFSVASSFNHPYAALRQGVKPAERDNGSPTSQRASSNLHDVISAVADDALDAFVSRTRHLFELFRLHSESVRPLASCTASELARAALWWFLFGRMALETAVREQPNSSESRQNNELAKQQAYADLAKSYWLSEDIIPEIFGSDRNPIEEVDDARLALASSLRKLAMSMKRNGFLPPEEAFLPQSIDRSIWIAYPQVTQDTILLLWGSSSSGLAQTQQTVSRMRLLEALPLADSSLSFCFGRVSADVILMEQGGDSQRLYFPCILSITRPQKQPDIVFAVASQDGSVQLRISGNKSLGPAWEDVRWRSDNLSLEIRLPRGLILVLQCSQQSYKMLWNMYDFSAKVNSSLYPRQDERCTFRSTLRAFQYFDNDPQSRQFPRESTPNCDIALFERVIREGAATGPRNHHAGYRIAVVTGTKTKTLSGISQMYTPQVPIHFGFLRSEANDPALSLKFDNGRQKGNMVLSFADEQERLRMHSLLIGTALNRDEKVYCEVQLDGVWFSERFGDALQKGLKAFSSLSWQRLRVINHDSDGNRPPCVLADRLRVVYESKDGTFTDRINVAPGELKLRLDVRNPSCMMVFRQTQSDATMAVTESKTPHELSQALSQGLETLQQGATIRTFMFPSIADLHAFETAITGFKVLFDGVACAFAISRRRMVVPIYKKWEAGATRIQVVQQDGATQLLAFFDDFAHGKCMGFSLKGTDVFEAFSRGGSKAGLKIDDAKFPLPKVANAEVDNAQEASDSAFVCFDLPELPGEHDDISIVFENEAERDKLVSCLPAPVKGSRLSKITKALP</sequence>
<gene>
    <name evidence="6" type="ORF">B0T26DRAFT_631039</name>
</gene>
<dbReference type="Pfam" id="PF24587">
    <property type="entry name" value="DUF7612"/>
    <property type="match status" value="1"/>
</dbReference>
<dbReference type="InterPro" id="IPR056033">
    <property type="entry name" value="DUF7614"/>
</dbReference>
<feature type="region of interest" description="Disordered" evidence="1">
    <location>
        <begin position="255"/>
        <end position="323"/>
    </location>
</feature>
<evidence type="ECO:0000259" key="5">
    <source>
        <dbReference type="Pfam" id="PF24589"/>
    </source>
</evidence>
<protein>
    <submittedName>
        <fullName evidence="6">Uncharacterized protein</fullName>
    </submittedName>
</protein>
<feature type="region of interest" description="Disordered" evidence="1">
    <location>
        <begin position="156"/>
        <end position="217"/>
    </location>
</feature>
<dbReference type="Proteomes" id="UP001172101">
    <property type="component" value="Unassembled WGS sequence"/>
</dbReference>
<feature type="domain" description="DUF7611" evidence="2">
    <location>
        <begin position="583"/>
        <end position="738"/>
    </location>
</feature>
<dbReference type="RefSeq" id="XP_060303888.1">
    <property type="nucleotide sequence ID" value="XM_060436310.1"/>
</dbReference>
<evidence type="ECO:0000313" key="6">
    <source>
        <dbReference type="EMBL" id="KAK0735011.1"/>
    </source>
</evidence>
<dbReference type="GeneID" id="85319580"/>
<dbReference type="InterPro" id="IPR056032">
    <property type="entry name" value="DUF7613"/>
</dbReference>
<reference evidence="6" key="1">
    <citation type="submission" date="2023-06" db="EMBL/GenBank/DDBJ databases">
        <title>Genome-scale phylogeny and comparative genomics of the fungal order Sordariales.</title>
        <authorList>
            <consortium name="Lawrence Berkeley National Laboratory"/>
            <person name="Hensen N."/>
            <person name="Bonometti L."/>
            <person name="Westerberg I."/>
            <person name="Brannstrom I.O."/>
            <person name="Guillou S."/>
            <person name="Cros-Aarteil S."/>
            <person name="Calhoun S."/>
            <person name="Haridas S."/>
            <person name="Kuo A."/>
            <person name="Mondo S."/>
            <person name="Pangilinan J."/>
            <person name="Riley R."/>
            <person name="LaButti K."/>
            <person name="Andreopoulos B."/>
            <person name="Lipzen A."/>
            <person name="Chen C."/>
            <person name="Yanf M."/>
            <person name="Daum C."/>
            <person name="Ng V."/>
            <person name="Clum A."/>
            <person name="Steindorff A."/>
            <person name="Ohm R."/>
            <person name="Martin F."/>
            <person name="Silar P."/>
            <person name="Natvig D."/>
            <person name="Lalanne C."/>
            <person name="Gautier V."/>
            <person name="Ament-velasquez S.L."/>
            <person name="Kruys A."/>
            <person name="Hutchinson M.I."/>
            <person name="Powell A.J."/>
            <person name="Barry K."/>
            <person name="Miller A.N."/>
            <person name="Grigoriev I.V."/>
            <person name="Debuchy R."/>
            <person name="Gladieux P."/>
            <person name="Thoren M.H."/>
            <person name="Johannesson H."/>
        </authorList>
    </citation>
    <scope>NUCLEOTIDE SEQUENCE</scope>
    <source>
        <strain evidence="6">SMH2392-1A</strain>
    </source>
</reference>
<feature type="region of interest" description="Disordered" evidence="1">
    <location>
        <begin position="1"/>
        <end position="59"/>
    </location>
</feature>